<keyword evidence="2" id="KW-1185">Reference proteome</keyword>
<gene>
    <name evidence="1" type="ORF">R3P38DRAFT_3066898</name>
</gene>
<comment type="caution">
    <text evidence="1">The sequence shown here is derived from an EMBL/GenBank/DDBJ whole genome shotgun (WGS) entry which is preliminary data.</text>
</comment>
<evidence type="ECO:0000313" key="1">
    <source>
        <dbReference type="EMBL" id="KAK6997068.1"/>
    </source>
</evidence>
<reference evidence="1 2" key="1">
    <citation type="journal article" date="2024" name="J Genomics">
        <title>Draft genome sequencing and assembly of Favolaschia claudopus CIRM-BRFM 2984 isolated from oak limbs.</title>
        <authorList>
            <person name="Navarro D."/>
            <person name="Drula E."/>
            <person name="Chaduli D."/>
            <person name="Cazenave R."/>
            <person name="Ahrendt S."/>
            <person name="Wang J."/>
            <person name="Lipzen A."/>
            <person name="Daum C."/>
            <person name="Barry K."/>
            <person name="Grigoriev I.V."/>
            <person name="Favel A."/>
            <person name="Rosso M.N."/>
            <person name="Martin F."/>
        </authorList>
    </citation>
    <scope>NUCLEOTIDE SEQUENCE [LARGE SCALE GENOMIC DNA]</scope>
    <source>
        <strain evidence="1 2">CIRM-BRFM 2984</strain>
    </source>
</reference>
<sequence length="222" mass="24764">MVDVGVQGGQQEHDNCRTLLSQNFHLGSTSSSSVRGQSMHFPGRIRFGNLCTPTSRRYWSWIACSFINGFISDLVGRAIELCELKARITSLSSLLLLKHRRRKYTERGYRVKCRSVSYLGFSAFVEVKHVPHLGATQHVRIIIQEKCEIPIPAGTWTFYRQISSCKHGQNYLLPALTGALHQLTGFLAETGHTEGMAKKGTRTGVCIFASRARAADRVSCGF</sequence>
<organism evidence="1 2">
    <name type="scientific">Favolaschia claudopus</name>
    <dbReference type="NCBI Taxonomy" id="2862362"/>
    <lineage>
        <taxon>Eukaryota</taxon>
        <taxon>Fungi</taxon>
        <taxon>Dikarya</taxon>
        <taxon>Basidiomycota</taxon>
        <taxon>Agaricomycotina</taxon>
        <taxon>Agaricomycetes</taxon>
        <taxon>Agaricomycetidae</taxon>
        <taxon>Agaricales</taxon>
        <taxon>Marasmiineae</taxon>
        <taxon>Mycenaceae</taxon>
        <taxon>Favolaschia</taxon>
    </lineage>
</organism>
<proteinExistence type="predicted"/>
<dbReference type="EMBL" id="JAWWNJ010000094">
    <property type="protein sequence ID" value="KAK6997068.1"/>
    <property type="molecule type" value="Genomic_DNA"/>
</dbReference>
<accession>A0AAW0A0T1</accession>
<name>A0AAW0A0T1_9AGAR</name>
<evidence type="ECO:0000313" key="2">
    <source>
        <dbReference type="Proteomes" id="UP001362999"/>
    </source>
</evidence>
<dbReference type="Proteomes" id="UP001362999">
    <property type="component" value="Unassembled WGS sequence"/>
</dbReference>
<protein>
    <submittedName>
        <fullName evidence="1">Uncharacterized protein</fullName>
    </submittedName>
</protein>
<dbReference type="AlphaFoldDB" id="A0AAW0A0T1"/>